<dbReference type="PANTHER" id="PTHR22605:SF1">
    <property type="entry name" value="RZ-TYPE DOMAIN-CONTAINING PROTEIN"/>
    <property type="match status" value="1"/>
</dbReference>
<dbReference type="OrthoDB" id="2400221at2759"/>
<dbReference type="SMART" id="SM00382">
    <property type="entry name" value="AAA"/>
    <property type="match status" value="2"/>
</dbReference>
<dbReference type="GO" id="GO:0016887">
    <property type="term" value="F:ATP hydrolysis activity"/>
    <property type="evidence" value="ECO:0007669"/>
    <property type="project" value="InterPro"/>
</dbReference>
<evidence type="ECO:0000259" key="1">
    <source>
        <dbReference type="SMART" id="SM00382"/>
    </source>
</evidence>
<sequence>MESKIFMFHIHLPEGIKKIGKPIVLGNRKELGNWENPIVKLCQPFFESPTYWQSEPINISLSNLSKKDVIRYKFAIHVPNKSEKFIFEGNDDKEDDRILDIDRNNQFAIWKNDVIYLNNIQDYAFVNYIFNSIESYNLKDKITEYQYLLSLHNELTIQVSNIEFIINHIDDKLREKRLFLCLLLGYHISRQDSNYELPKFFLSELLLDALDDYNQENFSDVKVQMRIAIATLIRHNAFQYQFNWLKIFKIAADVDPGYTFIDHLKTLNYHDDGLLATFIKEAKIISPYIKNIEFDIYINLAKWLIQLCHNNDSLFKLWDNILFHNNAIDEVVLKSLVNQIQKNISNDDAVTLENDFERIPKNYQGDVTGIFRSHSLFLLESPLARWTGPNITAIKKLIQNDSLNWNREDIIQSLELVSQSCNLELLNLFPEILDNWFSRDFSDTKEKKMPSISKNWFTLLLNKLDTNNINKSVFIFVFFQHLEHMHPLLSHRKNIWQNLTAVAVERVKGCSESQIIGAIKFIVRLKEQEVKELFLDLVKEILNKVIQQIDSLINKIFMICNCEGKALEVPNVMCEDILCYITTRLSVLDASEQYINIMEYRRLWFIILNATGNVEKLHANSYVQRIQTSIVELHKLFLEKKINMGLLQSLSKYSNKKIFQFFEETIGKNKTIYDVIISQDEIMELRKYFQLEFQTFIKFLNKFCSTPQVIDKNHYIQNMQNLEIKQLMESNYWKNMFDNVKSCYKYCQSQVFQNIFETCIQDDSSATKVEYIVQKLVPIAIEKYNTIHKQFEEWEKLKCSDVLIIWKTVKNIDAELDLIEAYENKDQKLVQALNNLLLIPHYFERLANLENVVKIFEVPHNNDDWLSTSIRNLKNDSMKLGQINDFFDYLYSNLSDVNQDCWKFIKELSDADEFIGFLKKLFEHDIRNLINCEYYSDEKLIREDTISSLIQIKQYLIPLMKNIEDIFHLLKEILIVVKNSRILVEKIALCKSSHTALQNMYNNIQNPGKVTREKIKNAVLNGTYTFVYDVTVDKCLFSLECPKFNEKYNLGKILDLHERALFIANQKIMNDDDAEMFKDAINQFIIQVNIAQEIVNIASMIMQMGHFGYRIFEKKLQGTDSLKDYLRFLKEELKKWQSMIDQAHKRCYYLTFFTARHILSLYDYFASEILDIENEEECKTLISFVNGKAQLSPSHRDTQIILRESKDYFVILCKIGNELERIFRNIPKQSRKFDTVEQRVVQDVVIKDRLFIATYNDKSRVPNIIMSLYANHGYYPESWQLLICTSLTNIEELSIFIKRCFFASNNGYENQLFCIANLELLNFDSQRSLVNQIRLMQSQKKGYLLALIYYKDETVMYHYILDQFSLSVHATNGLNDKTMSGIYKKLCQNVIRVSSDLSGQGKTRWIKENSSIKKRISRNFLISDSMEFRILVQRFKKFKLQPVESLHINVISADYPDDVNMFLFELLTLGVVFTNSDIACLPSSETPIHIFIEIASTTELDLLDSITMAGYLLFNHLTWNIKNMIVSQEIHSPIQITCYYLNLLDRNVIDSNEIFFKPKKETISTEKCQDLIAKYLFDDRVYICNIFSFRFVEIFVNFLANQLTQLSSSKLFTVSNMGSIAEDTNIRTLILRNLIYVSKDFAAISFKPKEEIALITYDANGNLILQCDDSNPILFFNSNTSNTISALYRDRTKVHDDVKNLLKSQVIRYQTNWELDDYNSMSHSALFTKLVAFAQSSKEKPNLPEYALTCDNLMKMALILLRVRANIPVIVCGKAGCGKTSLIVYLAMVAGAQFQILNLHAGINEQIITNFLNDALEKAEESKVWLLFDEINTCNHLGLLADLISSRVYKGNSIHQNIRLFATCNPYRFHKRIQSGNCLANKVKRFEERGKVKRFEERSKVKRFEERSKVKRFGERSNLIYQVKLLPSQILDYVWNYDNLYPQDELKYIEVMVKNELKDLGRPVLIELLFASQEFIRQVVGPYNVSLRDVKRAITLVKFFYDSCENRSTYKKTFYNVFRSSKSFKPTTTTRSYVLALSLCYNFQLNDQNLRKQYRRKMEQILQNHETYVGEYIFDSIIREEQEYYINKMQCPPNTAHNEALLENVFVMIVCIMTRIPLFLIGAPGSSKSYAIRLINSNLRGPDSIDEYFRKLPQVYLIPYQGSSLSTSDDILKIFDKANRYQEMTSKQFPVISVVLLDKVELAETSPSNPLKVLHSLLEPNYPSTGPTVSVIGISNWRLDNSKSSRALLVQRPQFGLDDLVHTAKCLLNTRVIEYEQRGVLEPLAKTYLDYKKHEQDLPNFHGLRDYYALVKRLSLDEMTSENIQLALARNFGGTENNALYERYFGNVFETLNNNKSWSYNTIPIVKLIDSNLDDPDARHLMFIGKSNSIVNLLTYRMRNLDPVVILGSQFPDDRDDYNYSILRKIMICIETGRPLIISDLETIYGYLYDLWDQNYIVAGSKENVKYFTKIALGVFANPLLSVSPNFKCILVIDENKLVAADPSLLNRFEKQKISIVDILNEKQKNLMQRLDEWAKQMSTLIEVNQVTLLRNKFTQMDLFIGFDKDETLQSLVFDITMNNPEVDDDEILERCKECLIAITTSDGIIRAERSNLERDEINRWKYVYFHQQHHDSLYDYISALFNQEKSLKEPNGNLIIVNTFSNININVKSCLQGFIKCQVYRLSTFRTEAQFSNLMKHFWLESTDHMLILQYDITDTSMIKLTKYIIEQFRNEFITKQIKMAQSIPMKNYVKTLCIIFHINQEHQRSTSSPFNFMCGWKQITIESLDQKIQVHNFFDRSLYDIINSEIFKKLMNSTMPFEKLFKDELLWCFSCIKYQHINESYNRNLYKEILGNTDFIQCIKTKAFNWIFTSCKDWQFEVACNKDYLNQFKSFSLALENYVKITIKQTIAKIFYSLEKLSATATFFTIKNNDEYEIKSKLCNLWKKMLMDDTIININNLPEAEPSKYVMPCATVNELEFPFSYYFMNQINYYEGHYDEDLYILSQDPENISNVTKRLHEELIENHIEDFKNNLHNIFSVNPIYEDLEKYSELYYKDFIKIILSSYSTTKNLKNEEALDFILKNLIGDKIVEDPFLLHLYWWKYGNNILTQLQLIENFPSIITKVQEEFIVHGTLDQYLFKESINLILQNLCDDDDEWEQKMSTILSLSNKINTTQNSSILSLLLICSDLLKINSIPLEKIKEMINLGKTAKKQEFIGVDIIEFVFGGLDYDNNLTHIRSFIMRILDLVPIESEIRLTICKNIFMQKPFQLINVIIEKIFITEKQHNEQIFLILIKNPEVALQLSNRLMFINKNLNINDSESSIVELCCEIIQTIFNEFDLKELFSYFKCSIETFKKQEDFPLQKIASIALLKEFVFKFWYNYLYEDNTLSRSLINEINNCFEIDHLFIQSLKSYFLLGLRLRLDQLQKLEEDFPWTKNECNINFLPKLWTPIKRVNFKDFITFYNSNYNQNSDNYPFISIYISNYEKLNLVKHLYPIVKFVKIVNSKLEYILTRRSAQTMTFREYIEKESMDDIVNGNYLKTLFEGFALGWNSVINCINQNQLEKLYMDLERPVIFSLIERKDKGIYLCKILEWLIKSHNEFLDNFLAAPIGKCKNLKFLEDSPYYIKSVKLFQLQDINFINEDSKMILNYSQRKEMANFIFELVYSQRGEMQNFIFDLQQIEKVLVKELVYDKVYIEKEDNGFYLKEFPFKHEIFHNSKKIIFNIRNILPQEPIPIDKVLLILTIIQPSSSLILENSLNSVNLNELLFLFEKILCLIEELSIKNNNILIIDFINQWLKLARYSITFIDILKEFSLKYVVALYELIEEQVVNSTIHNIDDKFKVPLTQQMKDSINNFVNQQDVSFKAFALALKRFINRFLLIDSNIENLDLSIYFLDFTLELWTSDVPKETIKRSFPTDLLVSHAYNCYTFVVEEIEKTKKENVPTTSPTTGTRKKLKNLKRVDF</sequence>
<gene>
    <name evidence="2" type="ORF">RCL2_000377900</name>
</gene>
<name>A0A8H3QEK3_9GLOM</name>
<dbReference type="GO" id="GO:0004842">
    <property type="term" value="F:ubiquitin-protein transferase activity"/>
    <property type="evidence" value="ECO:0007669"/>
    <property type="project" value="InterPro"/>
</dbReference>
<evidence type="ECO:0000313" key="3">
    <source>
        <dbReference type="Proteomes" id="UP000615446"/>
    </source>
</evidence>
<evidence type="ECO:0000313" key="2">
    <source>
        <dbReference type="EMBL" id="GES76371.1"/>
    </source>
</evidence>
<dbReference type="InterPro" id="IPR031248">
    <property type="entry name" value="RNF213"/>
</dbReference>
<feature type="domain" description="AAA+ ATPase" evidence="1">
    <location>
        <begin position="1765"/>
        <end position="1896"/>
    </location>
</feature>
<dbReference type="InterPro" id="IPR027417">
    <property type="entry name" value="P-loop_NTPase"/>
</dbReference>
<feature type="domain" description="AAA+ ATPase" evidence="1">
    <location>
        <begin position="2114"/>
        <end position="2274"/>
    </location>
</feature>
<dbReference type="SUPFAM" id="SSF52540">
    <property type="entry name" value="P-loop containing nucleoside triphosphate hydrolases"/>
    <property type="match status" value="1"/>
</dbReference>
<organism evidence="2 3">
    <name type="scientific">Rhizophagus clarus</name>
    <dbReference type="NCBI Taxonomy" id="94130"/>
    <lineage>
        <taxon>Eukaryota</taxon>
        <taxon>Fungi</taxon>
        <taxon>Fungi incertae sedis</taxon>
        <taxon>Mucoromycota</taxon>
        <taxon>Glomeromycotina</taxon>
        <taxon>Glomeromycetes</taxon>
        <taxon>Glomerales</taxon>
        <taxon>Glomeraceae</taxon>
        <taxon>Rhizophagus</taxon>
    </lineage>
</organism>
<comment type="caution">
    <text evidence="2">The sequence shown here is derived from an EMBL/GenBank/DDBJ whole genome shotgun (WGS) entry which is preliminary data.</text>
</comment>
<proteinExistence type="predicted"/>
<reference evidence="2" key="1">
    <citation type="submission" date="2019-10" db="EMBL/GenBank/DDBJ databases">
        <title>Conservation and host-specific expression of non-tandemly repeated heterogenous ribosome RNA gene in arbuscular mycorrhizal fungi.</title>
        <authorList>
            <person name="Maeda T."/>
            <person name="Kobayashi Y."/>
            <person name="Nakagawa T."/>
            <person name="Ezawa T."/>
            <person name="Yamaguchi K."/>
            <person name="Bino T."/>
            <person name="Nishimoto Y."/>
            <person name="Shigenobu S."/>
            <person name="Kawaguchi M."/>
        </authorList>
    </citation>
    <scope>NUCLEOTIDE SEQUENCE</scope>
    <source>
        <strain evidence="2">HR1</strain>
    </source>
</reference>
<dbReference type="Gene3D" id="3.40.50.300">
    <property type="entry name" value="P-loop containing nucleotide triphosphate hydrolases"/>
    <property type="match status" value="1"/>
</dbReference>
<dbReference type="Proteomes" id="UP000615446">
    <property type="component" value="Unassembled WGS sequence"/>
</dbReference>
<dbReference type="EMBL" id="BLAL01000020">
    <property type="protein sequence ID" value="GES76371.1"/>
    <property type="molecule type" value="Genomic_DNA"/>
</dbReference>
<dbReference type="InterPro" id="IPR003593">
    <property type="entry name" value="AAA+_ATPase"/>
</dbReference>
<protein>
    <recommendedName>
        <fullName evidence="1">AAA+ ATPase domain-containing protein</fullName>
    </recommendedName>
</protein>
<dbReference type="PANTHER" id="PTHR22605">
    <property type="entry name" value="RZ-TYPE DOMAIN-CONTAINING PROTEIN"/>
    <property type="match status" value="1"/>
</dbReference>
<accession>A0A8H3QEK3</accession>